<dbReference type="AlphaFoldDB" id="A0A9P1BMT8"/>
<gene>
    <name evidence="1" type="ORF">C1SCF055_LOCUS4033</name>
</gene>
<evidence type="ECO:0000313" key="2">
    <source>
        <dbReference type="EMBL" id="CAL4763062.1"/>
    </source>
</evidence>
<dbReference type="Proteomes" id="UP001152797">
    <property type="component" value="Unassembled WGS sequence"/>
</dbReference>
<protein>
    <submittedName>
        <fullName evidence="1">Uncharacterized protein</fullName>
    </submittedName>
</protein>
<reference evidence="1" key="1">
    <citation type="submission" date="2022-10" db="EMBL/GenBank/DDBJ databases">
        <authorList>
            <person name="Chen Y."/>
            <person name="Dougan E. K."/>
            <person name="Chan C."/>
            <person name="Rhodes N."/>
            <person name="Thang M."/>
        </authorList>
    </citation>
    <scope>NUCLEOTIDE SEQUENCE</scope>
</reference>
<dbReference type="EMBL" id="CAMXCT010000223">
    <property type="protein sequence ID" value="CAI3975750.1"/>
    <property type="molecule type" value="Genomic_DNA"/>
</dbReference>
<dbReference type="EMBL" id="CAMXCT020000223">
    <property type="protein sequence ID" value="CAL1129125.1"/>
    <property type="molecule type" value="Genomic_DNA"/>
</dbReference>
<reference evidence="2 3" key="2">
    <citation type="submission" date="2024-05" db="EMBL/GenBank/DDBJ databases">
        <authorList>
            <person name="Chen Y."/>
            <person name="Shah S."/>
            <person name="Dougan E. K."/>
            <person name="Thang M."/>
            <person name="Chan C."/>
        </authorList>
    </citation>
    <scope>NUCLEOTIDE SEQUENCE [LARGE SCALE GENOMIC DNA]</scope>
</reference>
<dbReference type="EMBL" id="CAMXCT030000223">
    <property type="protein sequence ID" value="CAL4763062.1"/>
    <property type="molecule type" value="Genomic_DNA"/>
</dbReference>
<sequence length="125" mass="14031">MVSLLIVVNLAERSPKNRWSFRGAGAGQRPVAIVEREQLVLCAPASGKVLKLWFDITNRGRPLSALYCLVLHHFKHFIRADSLYSAYHQICSLHAGYISFIENQIQLVGGWSKLKLKLPAKATCQ</sequence>
<comment type="caution">
    <text evidence="1">The sequence shown here is derived from an EMBL/GenBank/DDBJ whole genome shotgun (WGS) entry which is preliminary data.</text>
</comment>
<evidence type="ECO:0000313" key="3">
    <source>
        <dbReference type="Proteomes" id="UP001152797"/>
    </source>
</evidence>
<accession>A0A9P1BMT8</accession>
<name>A0A9P1BMT8_9DINO</name>
<keyword evidence="3" id="KW-1185">Reference proteome</keyword>
<proteinExistence type="predicted"/>
<evidence type="ECO:0000313" key="1">
    <source>
        <dbReference type="EMBL" id="CAI3975750.1"/>
    </source>
</evidence>
<organism evidence="1">
    <name type="scientific">Cladocopium goreaui</name>
    <dbReference type="NCBI Taxonomy" id="2562237"/>
    <lineage>
        <taxon>Eukaryota</taxon>
        <taxon>Sar</taxon>
        <taxon>Alveolata</taxon>
        <taxon>Dinophyceae</taxon>
        <taxon>Suessiales</taxon>
        <taxon>Symbiodiniaceae</taxon>
        <taxon>Cladocopium</taxon>
    </lineage>
</organism>